<dbReference type="EMBL" id="JABEMA010000166">
    <property type="protein sequence ID" value="NNH23599.1"/>
    <property type="molecule type" value="Genomic_DNA"/>
</dbReference>
<evidence type="ECO:0000256" key="1">
    <source>
        <dbReference type="ARBA" id="ARBA00022603"/>
    </source>
</evidence>
<comment type="similarity">
    <text evidence="4">Belongs to the class I-like SAM-binding methyltransferase superfamily. RNA M5U methyltransferase family.</text>
</comment>
<comment type="caution">
    <text evidence="4">Lacks conserved residue(s) required for the propagation of feature annotation.</text>
</comment>
<dbReference type="AlphaFoldDB" id="A0A849BK01"/>
<dbReference type="PROSITE" id="PS51687">
    <property type="entry name" value="SAM_MT_RNA_M5U"/>
    <property type="match status" value="1"/>
</dbReference>
<dbReference type="Gene3D" id="2.40.50.1070">
    <property type="match status" value="1"/>
</dbReference>
<comment type="caution">
    <text evidence="6">The sequence shown here is derived from an EMBL/GenBank/DDBJ whole genome shotgun (WGS) entry which is preliminary data.</text>
</comment>
<organism evidence="6 7">
    <name type="scientific">Pseudokineococcus marinus</name>
    <dbReference type="NCBI Taxonomy" id="351215"/>
    <lineage>
        <taxon>Bacteria</taxon>
        <taxon>Bacillati</taxon>
        <taxon>Actinomycetota</taxon>
        <taxon>Actinomycetes</taxon>
        <taxon>Kineosporiales</taxon>
        <taxon>Kineosporiaceae</taxon>
        <taxon>Pseudokineococcus</taxon>
    </lineage>
</organism>
<keyword evidence="2 4" id="KW-0808">Transferase</keyword>
<dbReference type="PANTHER" id="PTHR11061">
    <property type="entry name" value="RNA M5U METHYLTRANSFERASE"/>
    <property type="match status" value="1"/>
</dbReference>
<keyword evidence="3 4" id="KW-0949">S-adenosyl-L-methionine</keyword>
<dbReference type="Gene3D" id="2.40.50.140">
    <property type="entry name" value="Nucleic acid-binding proteins"/>
    <property type="match status" value="1"/>
</dbReference>
<protein>
    <submittedName>
        <fullName evidence="6">Class I SAM-dependent RNA methyltransferase</fullName>
    </submittedName>
</protein>
<dbReference type="GO" id="GO:0070041">
    <property type="term" value="F:rRNA (uridine-C5-)-methyltransferase activity"/>
    <property type="evidence" value="ECO:0007669"/>
    <property type="project" value="TreeGrafter"/>
</dbReference>
<evidence type="ECO:0000256" key="3">
    <source>
        <dbReference type="ARBA" id="ARBA00022691"/>
    </source>
</evidence>
<dbReference type="GO" id="GO:0070475">
    <property type="term" value="P:rRNA base methylation"/>
    <property type="evidence" value="ECO:0007669"/>
    <property type="project" value="TreeGrafter"/>
</dbReference>
<dbReference type="Gene3D" id="3.40.50.150">
    <property type="entry name" value="Vaccinia Virus protein VP39"/>
    <property type="match status" value="1"/>
</dbReference>
<evidence type="ECO:0000313" key="7">
    <source>
        <dbReference type="Proteomes" id="UP000555552"/>
    </source>
</evidence>
<dbReference type="InterPro" id="IPR010280">
    <property type="entry name" value="U5_MeTrfase_fam"/>
</dbReference>
<evidence type="ECO:0000256" key="2">
    <source>
        <dbReference type="ARBA" id="ARBA00022679"/>
    </source>
</evidence>
<evidence type="ECO:0000259" key="5">
    <source>
        <dbReference type="PROSITE" id="PS50926"/>
    </source>
</evidence>
<evidence type="ECO:0000313" key="6">
    <source>
        <dbReference type="EMBL" id="NNH23599.1"/>
    </source>
</evidence>
<name>A0A849BK01_9ACTN</name>
<dbReference type="PANTHER" id="PTHR11061:SF30">
    <property type="entry name" value="TRNA (URACIL(54)-C(5))-METHYLTRANSFERASE"/>
    <property type="match status" value="1"/>
</dbReference>
<dbReference type="Proteomes" id="UP000555552">
    <property type="component" value="Unassembled WGS sequence"/>
</dbReference>
<dbReference type="PROSITE" id="PS50926">
    <property type="entry name" value="TRAM"/>
    <property type="match status" value="1"/>
</dbReference>
<dbReference type="InterPro" id="IPR029063">
    <property type="entry name" value="SAM-dependent_MTases_sf"/>
</dbReference>
<feature type="domain" description="TRAM" evidence="5">
    <location>
        <begin position="1"/>
        <end position="62"/>
    </location>
</feature>
<keyword evidence="1 4" id="KW-0489">Methyltransferase</keyword>
<proteinExistence type="inferred from homology"/>
<keyword evidence="7" id="KW-1185">Reference proteome</keyword>
<gene>
    <name evidence="6" type="ORF">HLB09_10970</name>
</gene>
<accession>A0A849BK01</accession>
<dbReference type="SUPFAM" id="SSF53335">
    <property type="entry name" value="S-adenosyl-L-methionine-dependent methyltransferases"/>
    <property type="match status" value="1"/>
</dbReference>
<feature type="non-terminal residue" evidence="6">
    <location>
        <position position="223"/>
    </location>
</feature>
<dbReference type="InterPro" id="IPR012340">
    <property type="entry name" value="NA-bd_OB-fold"/>
</dbReference>
<reference evidence="6 7" key="1">
    <citation type="submission" date="2020-05" db="EMBL/GenBank/DDBJ databases">
        <title>MicrobeNet Type strains.</title>
        <authorList>
            <person name="Nicholson A.C."/>
        </authorList>
    </citation>
    <scope>NUCLEOTIDE SEQUENCE [LARGE SCALE GENOMIC DNA]</scope>
    <source>
        <strain evidence="6 7">JCM 14547</strain>
    </source>
</reference>
<evidence type="ECO:0000256" key="4">
    <source>
        <dbReference type="PROSITE-ProRule" id="PRU01024"/>
    </source>
</evidence>
<dbReference type="InterPro" id="IPR002792">
    <property type="entry name" value="TRAM_dom"/>
</dbReference>
<sequence length="223" mass="23403">MSGGEEGLLELEVGDVAHGGHCVARHEGRVVFVRHALPGERVRARLTEAGDGAAYWRADAVEVLRASADRVEPACPVAGPGGCGGCDWQHAAPAAQRRLKAAVLREQLQRLAGLEVDVEVEEVPVPAGTGTSPEDAARGLGWRTRVTYAADGAGRLGFRAHREHRVVPVERCPIATPGVVDLGLPERRWTGWRSVEAVVPGGAGSGALVVAEPRETTGRSAAT</sequence>
<dbReference type="Pfam" id="PF01938">
    <property type="entry name" value="TRAM"/>
    <property type="match status" value="1"/>
</dbReference>
<dbReference type="SUPFAM" id="SSF50249">
    <property type="entry name" value="Nucleic acid-binding proteins"/>
    <property type="match status" value="1"/>
</dbReference>
<dbReference type="RefSeq" id="WP_171203405.1">
    <property type="nucleotide sequence ID" value="NZ_JABEMA010000166.1"/>
</dbReference>